<dbReference type="AlphaFoldDB" id="Q8XKV3"/>
<evidence type="ECO:0000313" key="2">
    <source>
        <dbReference type="Proteomes" id="UP000000818"/>
    </source>
</evidence>
<dbReference type="HOGENOM" id="CLU_546159_0_0_9"/>
<name>Q8XKV3_CLOPE</name>
<gene>
    <name evidence="1" type="ordered locus">CPE1289</name>
</gene>
<dbReference type="Proteomes" id="UP000000818">
    <property type="component" value="Chromosome"/>
</dbReference>
<dbReference type="STRING" id="195102.gene:10490552"/>
<dbReference type="EMBL" id="BA000016">
    <property type="protein sequence ID" value="BAB80995.1"/>
    <property type="molecule type" value="Genomic_DNA"/>
</dbReference>
<protein>
    <submittedName>
        <fullName evidence="1">Uncharacterized protein</fullName>
    </submittedName>
</protein>
<proteinExistence type="predicted"/>
<reference evidence="1 2" key="1">
    <citation type="journal article" date="2002" name="Proc. Natl. Acad. Sci. U.S.A.">
        <title>Complete genome sequence of Clostridium perfringens, an anaerobic flesh-eater.</title>
        <authorList>
            <person name="Shimizu T."/>
            <person name="Ohtani K."/>
            <person name="Hirakawa H."/>
            <person name="Ohshima K."/>
            <person name="Yamashita A."/>
            <person name="Shiba T."/>
            <person name="Ogasawara N."/>
            <person name="Hattori M."/>
            <person name="Kuhara S."/>
            <person name="Hayashi H."/>
        </authorList>
    </citation>
    <scope>NUCLEOTIDE SEQUENCE [LARGE SCALE GENOMIC DNA]</scope>
    <source>
        <strain evidence="2">13 / Type A</strain>
    </source>
</reference>
<sequence length="522" mass="58808">MSKKNISNDKISEAGKVMLIQDNQKKKVQSALGDFQIGIDKLSNVNDENLNNLDLLIEMAESMCLDSGIDIDNINYDIDNFESDLCELTQEEKNSIKAYEFEKIDIVELNEQTSWNEYINNIEKYALDNSVDLSKDPFESLLSQEQKREISERIKNDYTMKKANCDKYDYLIGALSGVACGLIDSFFVGMPGASKLGKWTDKKTDDLVQVFAGKVWDSDKKGGANLKKRPDSIGSAIGYLEKRFKVNYDARYASDIGLDNEMFKMSASNHHLKSLGHSPDLIGLFFSVLDQFTGTSSFISNGRIIRVESNDSKFKLQGETFTSRLFCGFCNWIGHIMSDVAGSSGTRGHKDGKRGAGVSIPFFEMFQFCDFGSLNINGESKTFAELSVKIFEEGYDARHGAAMAIPVFLNEVIIRFLWMLKSRFYHKNTWKESIPFGNNSELRRMLLVGHGSLCIVDGIDAGIRSGGNILTFALNLNSVAWSRFAFAGLQEIRMLYKEGCLDIEAMDRDLETEWNRLYNDII</sequence>
<dbReference type="RefSeq" id="WP_011010367.1">
    <property type="nucleotide sequence ID" value="NC_003366.1"/>
</dbReference>
<evidence type="ECO:0000313" key="1">
    <source>
        <dbReference type="EMBL" id="BAB80995.1"/>
    </source>
</evidence>
<dbReference type="KEGG" id="cpe:CPE1289"/>
<accession>Q8XKV3</accession>
<organism evidence="1 2">
    <name type="scientific">Clostridium perfringens (strain 13 / Type A)</name>
    <dbReference type="NCBI Taxonomy" id="195102"/>
    <lineage>
        <taxon>Bacteria</taxon>
        <taxon>Bacillati</taxon>
        <taxon>Bacillota</taxon>
        <taxon>Clostridia</taxon>
        <taxon>Eubacteriales</taxon>
        <taxon>Clostridiaceae</taxon>
        <taxon>Clostridium</taxon>
    </lineage>
</organism>